<evidence type="ECO:0000256" key="4">
    <source>
        <dbReference type="PIRSR" id="PIRSR004846-1"/>
    </source>
</evidence>
<evidence type="ECO:0000256" key="5">
    <source>
        <dbReference type="SAM" id="MobiDB-lite"/>
    </source>
</evidence>
<feature type="region of interest" description="Disordered" evidence="5">
    <location>
        <begin position="23"/>
        <end position="47"/>
    </location>
</feature>
<dbReference type="PANTHER" id="PTHR30632">
    <property type="entry name" value="MOLYBDATE-BINDING PERIPLASMIC PROTEIN"/>
    <property type="match status" value="1"/>
</dbReference>
<dbReference type="InterPro" id="IPR050682">
    <property type="entry name" value="ModA/WtpA"/>
</dbReference>
<feature type="binding site" evidence="4">
    <location>
        <position position="89"/>
    </location>
    <ligand>
        <name>molybdate</name>
        <dbReference type="ChEBI" id="CHEBI:36264"/>
    </ligand>
</feature>
<dbReference type="GO" id="GO:0015689">
    <property type="term" value="P:molybdate ion transport"/>
    <property type="evidence" value="ECO:0007669"/>
    <property type="project" value="InterPro"/>
</dbReference>
<protein>
    <submittedName>
        <fullName evidence="7">Molybdate ABC transporter substrate-binding protein</fullName>
    </submittedName>
</protein>
<dbReference type="AlphaFoldDB" id="A0A8J6MBQ5"/>
<evidence type="ECO:0000256" key="3">
    <source>
        <dbReference type="ARBA" id="ARBA00022729"/>
    </source>
</evidence>
<keyword evidence="8" id="KW-1185">Reference proteome</keyword>
<evidence type="ECO:0000256" key="2">
    <source>
        <dbReference type="ARBA" id="ARBA00022723"/>
    </source>
</evidence>
<reference evidence="7" key="1">
    <citation type="submission" date="2020-08" db="EMBL/GenBank/DDBJ databases">
        <title>Genome public.</title>
        <authorList>
            <person name="Liu C."/>
            <person name="Sun Q."/>
        </authorList>
    </citation>
    <scope>NUCLEOTIDE SEQUENCE</scope>
    <source>
        <strain evidence="7">NSJ-52</strain>
    </source>
</reference>
<feature type="binding site" evidence="4">
    <location>
        <position position="61"/>
    </location>
    <ligand>
        <name>molybdate</name>
        <dbReference type="ChEBI" id="CHEBI:36264"/>
    </ligand>
</feature>
<feature type="binding site" evidence="4">
    <location>
        <position position="210"/>
    </location>
    <ligand>
        <name>molybdate</name>
        <dbReference type="ChEBI" id="CHEBI:36264"/>
    </ligand>
</feature>
<organism evidence="7 8">
    <name type="scientific">Lawsonibacter faecis</name>
    <dbReference type="NCBI Taxonomy" id="2763052"/>
    <lineage>
        <taxon>Bacteria</taxon>
        <taxon>Bacillati</taxon>
        <taxon>Bacillota</taxon>
        <taxon>Clostridia</taxon>
        <taxon>Eubacteriales</taxon>
        <taxon>Oscillospiraceae</taxon>
        <taxon>Lawsonibacter</taxon>
    </lineage>
</organism>
<feature type="signal peptide" evidence="6">
    <location>
        <begin position="1"/>
        <end position="21"/>
    </location>
</feature>
<feature type="compositionally biased region" description="Low complexity" evidence="5">
    <location>
        <begin position="28"/>
        <end position="47"/>
    </location>
</feature>
<name>A0A8J6MBQ5_9FIRM</name>
<dbReference type="PIRSF" id="PIRSF004846">
    <property type="entry name" value="ModA"/>
    <property type="match status" value="1"/>
</dbReference>
<dbReference type="RefSeq" id="WP_155152881.1">
    <property type="nucleotide sequence ID" value="NZ_JACOPQ010000001.1"/>
</dbReference>
<dbReference type="InterPro" id="IPR005950">
    <property type="entry name" value="ModA"/>
</dbReference>
<keyword evidence="3 6" id="KW-0732">Signal</keyword>
<comment type="similarity">
    <text evidence="1">Belongs to the bacterial solute-binding protein ModA family.</text>
</comment>
<dbReference type="SUPFAM" id="SSF53850">
    <property type="entry name" value="Periplasmic binding protein-like II"/>
    <property type="match status" value="1"/>
</dbReference>
<proteinExistence type="inferred from homology"/>
<dbReference type="Proteomes" id="UP000607645">
    <property type="component" value="Unassembled WGS sequence"/>
</dbReference>
<feature type="chain" id="PRO_5039679895" evidence="6">
    <location>
        <begin position="22"/>
        <end position="297"/>
    </location>
</feature>
<dbReference type="Pfam" id="PF13531">
    <property type="entry name" value="SBP_bac_11"/>
    <property type="match status" value="1"/>
</dbReference>
<dbReference type="Gene3D" id="3.40.190.10">
    <property type="entry name" value="Periplasmic binding protein-like II"/>
    <property type="match status" value="2"/>
</dbReference>
<evidence type="ECO:0000313" key="8">
    <source>
        <dbReference type="Proteomes" id="UP000607645"/>
    </source>
</evidence>
<sequence length="297" mass="30967">MKKALSLSLALALVFSLTGCAGQPSGGDTTTPSPSAPVVSPSAAPTPDAEPVELIVFAAASMTETLNEIAKKYQEVAPNVTLVYNFDSSGTLKTQIQEGADCDLFISAAQKQMNQLDSSRDADGGNAEGLDFVLQGTRVNLVENKVVLVAPEGNPAGVAAFDDAATDKVKLIALGNSDVPVGQYSEEIFTNLGVWDQLNADRKITFGTNVKEVTSQVAAAAVDCGVIYATDAFSAIANGDRMEIVTEAPEGSHKQVVYPAAVLNVTKHEAEAKAFLEYLQSDACSAVFQSVGFSIPG</sequence>
<keyword evidence="2 4" id="KW-0479">Metal-binding</keyword>
<feature type="binding site" evidence="4">
    <location>
        <position position="228"/>
    </location>
    <ligand>
        <name>molybdate</name>
        <dbReference type="ChEBI" id="CHEBI:36264"/>
    </ligand>
</feature>
<keyword evidence="4" id="KW-0500">Molybdenum</keyword>
<dbReference type="PROSITE" id="PS51257">
    <property type="entry name" value="PROKAR_LIPOPROTEIN"/>
    <property type="match status" value="1"/>
</dbReference>
<dbReference type="GO" id="GO:0046872">
    <property type="term" value="F:metal ion binding"/>
    <property type="evidence" value="ECO:0007669"/>
    <property type="project" value="UniProtKB-KW"/>
</dbReference>
<dbReference type="NCBIfam" id="TIGR01256">
    <property type="entry name" value="modA"/>
    <property type="match status" value="1"/>
</dbReference>
<accession>A0A8J6MBQ5</accession>
<dbReference type="EMBL" id="JACOPQ010000001">
    <property type="protein sequence ID" value="MBC5735439.1"/>
    <property type="molecule type" value="Genomic_DNA"/>
</dbReference>
<evidence type="ECO:0000313" key="7">
    <source>
        <dbReference type="EMBL" id="MBC5735439.1"/>
    </source>
</evidence>
<dbReference type="PANTHER" id="PTHR30632:SF0">
    <property type="entry name" value="SULFATE-BINDING PROTEIN"/>
    <property type="match status" value="1"/>
</dbReference>
<dbReference type="GO" id="GO:0030973">
    <property type="term" value="F:molybdate ion binding"/>
    <property type="evidence" value="ECO:0007669"/>
    <property type="project" value="TreeGrafter"/>
</dbReference>
<comment type="caution">
    <text evidence="7">The sequence shown here is derived from an EMBL/GenBank/DDBJ whole genome shotgun (WGS) entry which is preliminary data.</text>
</comment>
<evidence type="ECO:0000256" key="6">
    <source>
        <dbReference type="SAM" id="SignalP"/>
    </source>
</evidence>
<gene>
    <name evidence="7" type="primary">modA</name>
    <name evidence="7" type="ORF">H8S62_00255</name>
</gene>
<evidence type="ECO:0000256" key="1">
    <source>
        <dbReference type="ARBA" id="ARBA00009175"/>
    </source>
</evidence>